<gene>
    <name evidence="7" type="ordered locus">Mpe_B0416</name>
</gene>
<dbReference type="KEGG" id="mpt:Mpe_B0416"/>
<comment type="subcellular location">
    <subcellularLocation>
        <location evidence="1">Cytoplasm</location>
        <location evidence="1">Nucleoid</location>
    </subcellularLocation>
</comment>
<dbReference type="PANTHER" id="PTHR38097">
    <property type="match status" value="1"/>
</dbReference>
<dbReference type="RefSeq" id="WP_011831779.1">
    <property type="nucleotide sequence ID" value="NC_008826.1"/>
</dbReference>
<organism evidence="7 8">
    <name type="scientific">Methylibium petroleiphilum (strain ATCC BAA-1232 / LMG 22953 / PM1)</name>
    <dbReference type="NCBI Taxonomy" id="420662"/>
    <lineage>
        <taxon>Bacteria</taxon>
        <taxon>Pseudomonadati</taxon>
        <taxon>Pseudomonadota</taxon>
        <taxon>Betaproteobacteria</taxon>
        <taxon>Burkholderiales</taxon>
        <taxon>Sphaerotilaceae</taxon>
        <taxon>Methylibium</taxon>
    </lineage>
</organism>
<keyword evidence="7" id="KW-0614">Plasmid</keyword>
<comment type="similarity">
    <text evidence="2">Belongs to the histone-like protein H-NS family.</text>
</comment>
<dbReference type="InterPro" id="IPR027444">
    <property type="entry name" value="H-NS_C_dom"/>
</dbReference>
<keyword evidence="3" id="KW-0963">Cytoplasm</keyword>
<evidence type="ECO:0000256" key="5">
    <source>
        <dbReference type="SAM" id="MobiDB-lite"/>
    </source>
</evidence>
<dbReference type="EMBL" id="CP000556">
    <property type="protein sequence ID" value="ABM97191.1"/>
    <property type="molecule type" value="Genomic_DNA"/>
</dbReference>
<dbReference type="Proteomes" id="UP000000366">
    <property type="component" value="Plasmid RPME01"/>
</dbReference>
<evidence type="ECO:0000256" key="4">
    <source>
        <dbReference type="ARBA" id="ARBA00023125"/>
    </source>
</evidence>
<accession>A2SNQ2</accession>
<evidence type="ECO:0000313" key="7">
    <source>
        <dbReference type="EMBL" id="ABM97191.1"/>
    </source>
</evidence>
<geneLocation type="plasmid" evidence="7 8">
    <name>RPME01</name>
</geneLocation>
<dbReference type="SUPFAM" id="SSF81273">
    <property type="entry name" value="H-NS histone-like proteins"/>
    <property type="match status" value="1"/>
</dbReference>
<dbReference type="HOGENOM" id="CLU_117503_4_1_4"/>
<dbReference type="SMART" id="SM00528">
    <property type="entry name" value="HNS"/>
    <property type="match status" value="1"/>
</dbReference>
<sequence>MATKTYSKLMRQIAKLQQEAEAIRQREIQGVVARIREAIEHYQLTASDLGFGGPKRGRGAARSKVPVKGKAKPAVGRVRFRDANGNSWTGHGRRPKWFVDAIAAGATPESLSVK</sequence>
<evidence type="ECO:0000256" key="3">
    <source>
        <dbReference type="ARBA" id="ARBA00022490"/>
    </source>
</evidence>
<name>A2SNQ2_METPP</name>
<evidence type="ECO:0000256" key="1">
    <source>
        <dbReference type="ARBA" id="ARBA00004453"/>
    </source>
</evidence>
<dbReference type="Pfam" id="PF00816">
    <property type="entry name" value="Histone_HNS"/>
    <property type="match status" value="1"/>
</dbReference>
<protein>
    <submittedName>
        <fullName evidence="7">Nucleoid protein H-NS</fullName>
    </submittedName>
</protein>
<dbReference type="InterPro" id="IPR037150">
    <property type="entry name" value="H-NS_C_dom_sf"/>
</dbReference>
<dbReference type="Gene3D" id="4.10.430.10">
    <property type="entry name" value="Histone-like protein H-NS, C-terminal domain"/>
    <property type="match status" value="1"/>
</dbReference>
<dbReference type="eggNOG" id="COG2916">
    <property type="taxonomic scope" value="Bacteria"/>
</dbReference>
<dbReference type="AlphaFoldDB" id="A2SNQ2"/>
<feature type="compositionally biased region" description="Basic residues" evidence="5">
    <location>
        <begin position="55"/>
        <end position="71"/>
    </location>
</feature>
<keyword evidence="4" id="KW-0238">DNA-binding</keyword>
<dbReference type="PANTHER" id="PTHR38097:SF2">
    <property type="entry name" value="DNA-BINDING PROTEIN STPA"/>
    <property type="match status" value="1"/>
</dbReference>
<evidence type="ECO:0000259" key="6">
    <source>
        <dbReference type="SMART" id="SM00528"/>
    </source>
</evidence>
<dbReference type="GO" id="GO:0003677">
    <property type="term" value="F:DNA binding"/>
    <property type="evidence" value="ECO:0007669"/>
    <property type="project" value="UniProtKB-KW"/>
</dbReference>
<proteinExistence type="inferred from homology"/>
<reference evidence="7 8" key="1">
    <citation type="journal article" date="2007" name="J. Bacteriol.">
        <title>Whole-genome analysis of the methyl tert-butyl ether-degrading beta-proteobacterium Methylibium petroleiphilum PM1.</title>
        <authorList>
            <person name="Kane S.R."/>
            <person name="Chakicherla A.Y."/>
            <person name="Chain P.S.G."/>
            <person name="Schmidt R."/>
            <person name="Shin M.W."/>
            <person name="Legler T.C."/>
            <person name="Scow K.M."/>
            <person name="Larimer F.W."/>
            <person name="Lucas S.M."/>
            <person name="Richardson P.M."/>
            <person name="Hristova K.R."/>
        </authorList>
    </citation>
    <scope>NUCLEOTIDE SEQUENCE [LARGE SCALE GENOMIC DNA]</scope>
    <source>
        <strain evidence="8">ATCC BAA-1232 / LMG 22953 / PM1</strain>
        <plasmid evidence="7 8">RPME01</plasmid>
    </source>
</reference>
<feature type="domain" description="DNA-binding protein H-NS-like C-terminal" evidence="6">
    <location>
        <begin position="59"/>
        <end position="113"/>
    </location>
</feature>
<keyword evidence="8" id="KW-1185">Reference proteome</keyword>
<feature type="region of interest" description="Disordered" evidence="5">
    <location>
        <begin position="50"/>
        <end position="73"/>
    </location>
</feature>
<dbReference type="GO" id="GO:0009295">
    <property type="term" value="C:nucleoid"/>
    <property type="evidence" value="ECO:0007669"/>
    <property type="project" value="UniProtKB-SubCell"/>
</dbReference>
<evidence type="ECO:0000313" key="8">
    <source>
        <dbReference type="Proteomes" id="UP000000366"/>
    </source>
</evidence>
<evidence type="ECO:0000256" key="2">
    <source>
        <dbReference type="ARBA" id="ARBA00010610"/>
    </source>
</evidence>